<dbReference type="Gene3D" id="2.60.40.2620">
    <property type="entry name" value="Fimbrillin-like"/>
    <property type="match status" value="1"/>
</dbReference>
<dbReference type="EMBL" id="JNHM01000028">
    <property type="protein sequence ID" value="KDS53941.1"/>
    <property type="molecule type" value="Genomic_DNA"/>
</dbReference>
<dbReference type="CDD" id="cd13120">
    <property type="entry name" value="BF2867_like_N"/>
    <property type="match status" value="1"/>
</dbReference>
<dbReference type="InterPro" id="IPR042278">
    <property type="entry name" value="Mfa-like_1_N"/>
</dbReference>
<dbReference type="PATRIC" id="fig|1339352.3.peg.2275"/>
<protein>
    <recommendedName>
        <fullName evidence="3">Fimbrillin family protein</fullName>
    </recommendedName>
</protein>
<name>A0A069SHA5_PHOVU</name>
<dbReference type="InterPro" id="IPR025049">
    <property type="entry name" value="Mfa-like_1"/>
</dbReference>
<dbReference type="PROSITE" id="PS51257">
    <property type="entry name" value="PROKAR_LIPOPROTEIN"/>
    <property type="match status" value="1"/>
</dbReference>
<sequence length="267" mass="28727">MDKPFNHLIICLTFVMPVAALSGCSGPNDSPEQDAVMSISSCTARGDDGQEMSVSEFGMFVTDTAGNLYPDNIRVLNRSGKWTFAEISLSDGDKGIYAYYPYNPSFSGGKMGLDARSQTDYLYSERTMVSGNAPSASITLYHLLSKVTFRMPAAVTAVRVADYSYSASYSLLTGSLEIKPEKGTISSGTGSLLLYPGDSPAMHVALVAGGHPYDFVMPAAAFRSGKEYVYTLKTAGNGVEIEDITITGWQPGGNYEGTITEKEQERQ</sequence>
<dbReference type="AlphaFoldDB" id="A0A069SHA5"/>
<gene>
    <name evidence="1" type="ORF">M099_2368</name>
</gene>
<comment type="caution">
    <text evidence="1">The sequence shown here is derived from an EMBL/GenBank/DDBJ whole genome shotgun (WGS) entry which is preliminary data.</text>
</comment>
<accession>A0A069SHA5</accession>
<reference evidence="1 2" key="1">
    <citation type="submission" date="2014-04" db="EMBL/GenBank/DDBJ databases">
        <authorList>
            <person name="Sears C."/>
            <person name="Carroll K."/>
            <person name="Sack B.R."/>
            <person name="Qadri F."/>
            <person name="Myers L.L."/>
            <person name="Chung G.-T."/>
            <person name="Escheverria P."/>
            <person name="Fraser C.M."/>
            <person name="Sadzewicz L."/>
            <person name="Shefchek K.A."/>
            <person name="Tallon L."/>
            <person name="Das S.P."/>
            <person name="Daugherty S."/>
            <person name="Mongodin E.F."/>
        </authorList>
    </citation>
    <scope>NUCLEOTIDE SEQUENCE [LARGE SCALE GENOMIC DNA]</scope>
    <source>
        <strain evidence="1 2">3975 RP4</strain>
    </source>
</reference>
<proteinExistence type="predicted"/>
<dbReference type="Proteomes" id="UP000027661">
    <property type="component" value="Unassembled WGS sequence"/>
</dbReference>
<evidence type="ECO:0000313" key="1">
    <source>
        <dbReference type="EMBL" id="KDS53941.1"/>
    </source>
</evidence>
<evidence type="ECO:0008006" key="3">
    <source>
        <dbReference type="Google" id="ProtNLM"/>
    </source>
</evidence>
<dbReference type="CDD" id="cd13121">
    <property type="entry name" value="BF2867_like_C"/>
    <property type="match status" value="1"/>
</dbReference>
<dbReference type="Gene3D" id="2.60.40.2630">
    <property type="match status" value="1"/>
</dbReference>
<organism evidence="1 2">
    <name type="scientific">Phocaeicola vulgatus str. 3975 RP4</name>
    <dbReference type="NCBI Taxonomy" id="1339352"/>
    <lineage>
        <taxon>Bacteria</taxon>
        <taxon>Pseudomonadati</taxon>
        <taxon>Bacteroidota</taxon>
        <taxon>Bacteroidia</taxon>
        <taxon>Bacteroidales</taxon>
        <taxon>Bacteroidaceae</taxon>
        <taxon>Phocaeicola</taxon>
    </lineage>
</organism>
<dbReference type="Pfam" id="PF13149">
    <property type="entry name" value="Mfa_like_1"/>
    <property type="match status" value="1"/>
</dbReference>
<evidence type="ECO:0000313" key="2">
    <source>
        <dbReference type="Proteomes" id="UP000027661"/>
    </source>
</evidence>